<accession>A0A6B3LWA2</accession>
<proteinExistence type="predicted"/>
<name>A0A6B3LWA2_9BACT</name>
<dbReference type="Proteomes" id="UP000474777">
    <property type="component" value="Unassembled WGS sequence"/>
</dbReference>
<protein>
    <submittedName>
        <fullName evidence="1">Uncharacterized protein</fullName>
    </submittedName>
</protein>
<organism evidence="1 2">
    <name type="scientific">Pontibacter burrus</name>
    <dbReference type="NCBI Taxonomy" id="2704466"/>
    <lineage>
        <taxon>Bacteria</taxon>
        <taxon>Pseudomonadati</taxon>
        <taxon>Bacteroidota</taxon>
        <taxon>Cytophagia</taxon>
        <taxon>Cytophagales</taxon>
        <taxon>Hymenobacteraceae</taxon>
        <taxon>Pontibacter</taxon>
    </lineage>
</organism>
<evidence type="ECO:0000313" key="2">
    <source>
        <dbReference type="Proteomes" id="UP000474777"/>
    </source>
</evidence>
<dbReference type="AlphaFoldDB" id="A0A6B3LWA2"/>
<dbReference type="EMBL" id="JAAGWD010000003">
    <property type="protein sequence ID" value="NEM97860.1"/>
    <property type="molecule type" value="Genomic_DNA"/>
</dbReference>
<sequence length="135" mass="15667">MLGYLIGHYVRPNMRLRQSLEKAKQLAGTMLQEGHKGVYKTIVTDNNQTSELIVEVKELAVTKGGQVKVEYISANYKNPDFRTRKGEALLQEVRDLLGDYLPLEDIEWYETTEQHERIKRNLHTADTLHKQHFGE</sequence>
<reference evidence="1 2" key="1">
    <citation type="submission" date="2020-02" db="EMBL/GenBank/DDBJ databases">
        <authorList>
            <person name="Kim M.K."/>
        </authorList>
    </citation>
    <scope>NUCLEOTIDE SEQUENCE [LARGE SCALE GENOMIC DNA]</scope>
    <source>
        <strain evidence="1 2">BT327</strain>
    </source>
</reference>
<gene>
    <name evidence="1" type="ORF">GXP69_09155</name>
</gene>
<evidence type="ECO:0000313" key="1">
    <source>
        <dbReference type="EMBL" id="NEM97860.1"/>
    </source>
</evidence>
<keyword evidence="2" id="KW-1185">Reference proteome</keyword>
<comment type="caution">
    <text evidence="1">The sequence shown here is derived from an EMBL/GenBank/DDBJ whole genome shotgun (WGS) entry which is preliminary data.</text>
</comment>